<feature type="compositionally biased region" description="Basic residues" evidence="1">
    <location>
        <begin position="353"/>
        <end position="383"/>
    </location>
</feature>
<sequence length="472" mass="49691">RALATVASAAPRARASERASGPAASRGSWAALAAASQGHGGDRGERRRRRGAGGPPARRQHHRGGRAPSPASAVQGEVAPEQWIPGVAQWRRGLPGGPRGRRGEGCPRREARDRHRLRLGRHRPPHLVAGAAARGGLPRAAAAQGRAVHGGAVRRGLRDPAARRDARGGDLHHQQRAGMGAPVLPAVHAAAAAADARVRHLREAHECADHVQDRRLPEGVQAVPQRHLRGGRRRGACGEPPPAGRDWAEGLARGRRAGPAARQVGEADGLPHLPAADSAARHAAGKAGGGGGREQLPGPQGARPGRRRRRLPGARHGAPGARPRGRRLPAGALRGAEAPSLQRQHGCAAAARPWRRPARCRGPQRARRRGSPRGLCRRGRAGHAPHAQRGPAERGGEPRQPRRPPPAGRPRPGRAPRGGPGEPRRVEGGRNVPRMGPRSFRSRRTPPHPRPALRLRSAARRGVGVALGGTAL</sequence>
<protein>
    <submittedName>
        <fullName evidence="2">Uncharacterized protein</fullName>
    </submittedName>
</protein>
<organism evidence="2 3">
    <name type="scientific">Prorocentrum cordatum</name>
    <dbReference type="NCBI Taxonomy" id="2364126"/>
    <lineage>
        <taxon>Eukaryota</taxon>
        <taxon>Sar</taxon>
        <taxon>Alveolata</taxon>
        <taxon>Dinophyceae</taxon>
        <taxon>Prorocentrales</taxon>
        <taxon>Prorocentraceae</taxon>
        <taxon>Prorocentrum</taxon>
    </lineage>
</organism>
<evidence type="ECO:0000313" key="2">
    <source>
        <dbReference type="EMBL" id="CAK0839640.1"/>
    </source>
</evidence>
<evidence type="ECO:0000256" key="1">
    <source>
        <dbReference type="SAM" id="MobiDB-lite"/>
    </source>
</evidence>
<proteinExistence type="predicted"/>
<feature type="compositionally biased region" description="Basic and acidic residues" evidence="1">
    <location>
        <begin position="391"/>
        <end position="400"/>
    </location>
</feature>
<comment type="caution">
    <text evidence="2">The sequence shown here is derived from an EMBL/GenBank/DDBJ whole genome shotgun (WGS) entry which is preliminary data.</text>
</comment>
<feature type="region of interest" description="Disordered" evidence="1">
    <location>
        <begin position="144"/>
        <end position="165"/>
    </location>
</feature>
<feature type="compositionally biased region" description="Basic and acidic residues" evidence="1">
    <location>
        <begin position="101"/>
        <end position="113"/>
    </location>
</feature>
<reference evidence="2" key="1">
    <citation type="submission" date="2023-10" db="EMBL/GenBank/DDBJ databases">
        <authorList>
            <person name="Chen Y."/>
            <person name="Shah S."/>
            <person name="Dougan E. K."/>
            <person name="Thang M."/>
            <person name="Chan C."/>
        </authorList>
    </citation>
    <scope>NUCLEOTIDE SEQUENCE [LARGE SCALE GENOMIC DNA]</scope>
</reference>
<feature type="compositionally biased region" description="Low complexity" evidence="1">
    <location>
        <begin position="294"/>
        <end position="303"/>
    </location>
</feature>
<gene>
    <name evidence="2" type="ORF">PCOR1329_LOCUS35279</name>
</gene>
<accession>A0ABN9T3R8</accession>
<keyword evidence="3" id="KW-1185">Reference proteome</keyword>
<dbReference type="EMBL" id="CAUYUJ010014311">
    <property type="protein sequence ID" value="CAK0839640.1"/>
    <property type="molecule type" value="Genomic_DNA"/>
</dbReference>
<feature type="compositionally biased region" description="Basic residues" evidence="1">
    <location>
        <begin position="304"/>
        <end position="313"/>
    </location>
</feature>
<feature type="non-terminal residue" evidence="2">
    <location>
        <position position="472"/>
    </location>
</feature>
<dbReference type="Proteomes" id="UP001189429">
    <property type="component" value="Unassembled WGS sequence"/>
</dbReference>
<feature type="region of interest" description="Disordered" evidence="1">
    <location>
        <begin position="254"/>
        <end position="273"/>
    </location>
</feature>
<name>A0ABN9T3R8_9DINO</name>
<feature type="compositionally biased region" description="Low complexity" evidence="1">
    <location>
        <begin position="1"/>
        <end position="37"/>
    </location>
</feature>
<feature type="compositionally biased region" description="Basic and acidic residues" evidence="1">
    <location>
        <begin position="156"/>
        <end position="165"/>
    </location>
</feature>
<feature type="non-terminal residue" evidence="2">
    <location>
        <position position="1"/>
    </location>
</feature>
<feature type="compositionally biased region" description="Low complexity" evidence="1">
    <location>
        <begin position="314"/>
        <end position="339"/>
    </location>
</feature>
<feature type="region of interest" description="Disordered" evidence="1">
    <location>
        <begin position="278"/>
        <end position="472"/>
    </location>
</feature>
<feature type="compositionally biased region" description="Basic residues" evidence="1">
    <location>
        <begin position="226"/>
        <end position="235"/>
    </location>
</feature>
<evidence type="ECO:0000313" key="3">
    <source>
        <dbReference type="Proteomes" id="UP001189429"/>
    </source>
</evidence>
<feature type="region of interest" description="Disordered" evidence="1">
    <location>
        <begin position="226"/>
        <end position="249"/>
    </location>
</feature>
<feature type="compositionally biased region" description="Basic residues" evidence="1">
    <location>
        <begin position="440"/>
        <end position="459"/>
    </location>
</feature>
<feature type="region of interest" description="Disordered" evidence="1">
    <location>
        <begin position="1"/>
        <end position="115"/>
    </location>
</feature>